<feature type="domain" description="Glycosyl transferase family 1" evidence="3">
    <location>
        <begin position="220"/>
        <end position="356"/>
    </location>
</feature>
<dbReference type="InterPro" id="IPR001296">
    <property type="entry name" value="Glyco_trans_1"/>
</dbReference>
<sequence>MHIVYLNSWYAPYGKGGSERSVQVIGETLAARGHRIDVITCAPEKGIEYETRNGVNIVRLPTPNLFSVAEQKDHHLVKRLAWRLIDDVNLLAARQINDALGDLAPQVVHTNCLYGFSPLSLLLTKRPDTKYVHTPRDYYLGCWRASMFRAGRPCSYQCRSCAILTAPRRFGVGRSDGYVFVSQYSRQVHQGFFAHFEKSPNAVIYNPIAKVPGSKRPRPADRPLTLGFIGQLSPHKGADLFVDTINADPGLRGVVAGAGPEPFVTALKARADPQRLQFRGFISPGELFEQIDALVVPSRWNEPFGRVVIEAMSFGLPVLGANKGGIPELIEPGKTGELFDPESPDNLKEAIARLAGTDFATLSANAVSYARRFDPAYIASQYERFYESLVGT</sequence>
<keyword evidence="2 5" id="KW-0808">Transferase</keyword>
<name>A0A916R5R1_9HYPH</name>
<proteinExistence type="predicted"/>
<evidence type="ECO:0000313" key="6">
    <source>
        <dbReference type="Proteomes" id="UP000596977"/>
    </source>
</evidence>
<dbReference type="EMBL" id="BMKB01000001">
    <property type="protein sequence ID" value="GGA36341.1"/>
    <property type="molecule type" value="Genomic_DNA"/>
</dbReference>
<evidence type="ECO:0000256" key="1">
    <source>
        <dbReference type="ARBA" id="ARBA00022676"/>
    </source>
</evidence>
<dbReference type="AlphaFoldDB" id="A0A916R5R1"/>
<keyword evidence="1" id="KW-0328">Glycosyltransferase</keyword>
<reference evidence="5 6" key="1">
    <citation type="journal article" date="2014" name="Int. J. Syst. Evol. Microbiol.">
        <title>Complete genome sequence of Corynebacterium casei LMG S-19264T (=DSM 44701T), isolated from a smear-ripened cheese.</title>
        <authorList>
            <consortium name="US DOE Joint Genome Institute (JGI-PGF)"/>
            <person name="Walter F."/>
            <person name="Albersmeier A."/>
            <person name="Kalinowski J."/>
            <person name="Ruckert C."/>
        </authorList>
    </citation>
    <scope>NUCLEOTIDE SEQUENCE [LARGE SCALE GENOMIC DNA]</scope>
    <source>
        <strain evidence="5 6">CGMCC 1.15896</strain>
    </source>
</reference>
<dbReference type="OrthoDB" id="9807414at2"/>
<evidence type="ECO:0000259" key="4">
    <source>
        <dbReference type="Pfam" id="PF13579"/>
    </source>
</evidence>
<evidence type="ECO:0000313" key="5">
    <source>
        <dbReference type="EMBL" id="GGA36341.1"/>
    </source>
</evidence>
<dbReference type="Gene3D" id="3.40.50.2000">
    <property type="entry name" value="Glycogen Phosphorylase B"/>
    <property type="match status" value="2"/>
</dbReference>
<gene>
    <name evidence="5" type="ORF">GCM10011499_02110</name>
</gene>
<dbReference type="PANTHER" id="PTHR12526">
    <property type="entry name" value="GLYCOSYLTRANSFERASE"/>
    <property type="match status" value="1"/>
</dbReference>
<feature type="domain" description="Glycosyltransferase subfamily 4-like N-terminal" evidence="4">
    <location>
        <begin position="16"/>
        <end position="187"/>
    </location>
</feature>
<dbReference type="GO" id="GO:0016757">
    <property type="term" value="F:glycosyltransferase activity"/>
    <property type="evidence" value="ECO:0007669"/>
    <property type="project" value="UniProtKB-KW"/>
</dbReference>
<dbReference type="Pfam" id="PF13579">
    <property type="entry name" value="Glyco_trans_4_4"/>
    <property type="match status" value="1"/>
</dbReference>
<dbReference type="Pfam" id="PF00534">
    <property type="entry name" value="Glycos_transf_1"/>
    <property type="match status" value="1"/>
</dbReference>
<comment type="caution">
    <text evidence="5">The sequence shown here is derived from an EMBL/GenBank/DDBJ whole genome shotgun (WGS) entry which is preliminary data.</text>
</comment>
<protein>
    <submittedName>
        <fullName evidence="5">Glycosyl transferase</fullName>
    </submittedName>
</protein>
<dbReference type="RefSeq" id="WP_127070647.1">
    <property type="nucleotide sequence ID" value="NZ_BMKB01000001.1"/>
</dbReference>
<accession>A0A916R5R1</accession>
<organism evidence="5 6">
    <name type="scientific">Pelagibacterium lentulum</name>
    <dbReference type="NCBI Taxonomy" id="2029865"/>
    <lineage>
        <taxon>Bacteria</taxon>
        <taxon>Pseudomonadati</taxon>
        <taxon>Pseudomonadota</taxon>
        <taxon>Alphaproteobacteria</taxon>
        <taxon>Hyphomicrobiales</taxon>
        <taxon>Devosiaceae</taxon>
        <taxon>Pelagibacterium</taxon>
    </lineage>
</organism>
<keyword evidence="6" id="KW-1185">Reference proteome</keyword>
<dbReference type="PANTHER" id="PTHR12526:SF510">
    <property type="entry name" value="D-INOSITOL 3-PHOSPHATE GLYCOSYLTRANSFERASE"/>
    <property type="match status" value="1"/>
</dbReference>
<evidence type="ECO:0000256" key="2">
    <source>
        <dbReference type="ARBA" id="ARBA00022679"/>
    </source>
</evidence>
<dbReference type="Proteomes" id="UP000596977">
    <property type="component" value="Unassembled WGS sequence"/>
</dbReference>
<dbReference type="SUPFAM" id="SSF53756">
    <property type="entry name" value="UDP-Glycosyltransferase/glycogen phosphorylase"/>
    <property type="match status" value="1"/>
</dbReference>
<evidence type="ECO:0000259" key="3">
    <source>
        <dbReference type="Pfam" id="PF00534"/>
    </source>
</evidence>
<dbReference type="InterPro" id="IPR028098">
    <property type="entry name" value="Glyco_trans_4-like_N"/>
</dbReference>